<evidence type="ECO:0000313" key="2">
    <source>
        <dbReference type="Proteomes" id="UP000034683"/>
    </source>
</evidence>
<dbReference type="AlphaFoldDB" id="A0A0G0DGU2"/>
<protein>
    <submittedName>
        <fullName evidence="1">Uncharacterized protein</fullName>
    </submittedName>
</protein>
<organism evidence="1 2">
    <name type="scientific">Candidatus Nomurabacteria bacterium GW2011_GWA2_35_80</name>
    <dbReference type="NCBI Taxonomy" id="1618733"/>
    <lineage>
        <taxon>Bacteria</taxon>
        <taxon>Candidatus Nomuraibacteriota</taxon>
    </lineage>
</organism>
<accession>A0A0G0DGU2</accession>
<name>A0A0G0DGU2_9BACT</name>
<gene>
    <name evidence="1" type="ORF">UR92_C0017G0016</name>
</gene>
<dbReference type="Proteomes" id="UP000034683">
    <property type="component" value="Unassembled WGS sequence"/>
</dbReference>
<sequence length="50" mass="5467">MMNLELKNLVDNALAKRIFDAEKLKGYKSKKNEAGICDCDDGDDDGGCSN</sequence>
<dbReference type="EMBL" id="LBRA01000017">
    <property type="protein sequence ID" value="KKP87966.1"/>
    <property type="molecule type" value="Genomic_DNA"/>
</dbReference>
<proteinExistence type="predicted"/>
<evidence type="ECO:0000313" key="1">
    <source>
        <dbReference type="EMBL" id="KKP87966.1"/>
    </source>
</evidence>
<reference evidence="1 2" key="1">
    <citation type="journal article" date="2015" name="Nature">
        <title>rRNA introns, odd ribosomes, and small enigmatic genomes across a large radiation of phyla.</title>
        <authorList>
            <person name="Brown C.T."/>
            <person name="Hug L.A."/>
            <person name="Thomas B.C."/>
            <person name="Sharon I."/>
            <person name="Castelle C.J."/>
            <person name="Singh A."/>
            <person name="Wilkins M.J."/>
            <person name="Williams K.H."/>
            <person name="Banfield J.F."/>
        </authorList>
    </citation>
    <scope>NUCLEOTIDE SEQUENCE [LARGE SCALE GENOMIC DNA]</scope>
</reference>
<comment type="caution">
    <text evidence="1">The sequence shown here is derived from an EMBL/GenBank/DDBJ whole genome shotgun (WGS) entry which is preliminary data.</text>
</comment>